<protein>
    <submittedName>
        <fullName evidence="2">DUF2726 domain-containing protein</fullName>
    </submittedName>
</protein>
<dbReference type="InterPro" id="IPR024402">
    <property type="entry name" value="DUF2726"/>
</dbReference>
<sequence>MDGLMAASDSCVTVTKQRHEHDVVPWVFDFPGYRAGRVYWEEKQARAAIPSRLHPKSVLTINEQPMYWRLVEAFSPDLVVLAQVSFSQLVQAKGGNNLQNLHLFRRISQKTADFVICRKDFTVVAVIELDDSSHRNKRDKDAERDAFLRPASRQNVAVSGPCGYFVAHPAMATRHHCAPASNLGLTESKCAGTF</sequence>
<dbReference type="AlphaFoldDB" id="A0A4U0Q7J7"/>
<proteinExistence type="predicted"/>
<organism evidence="2 3">
    <name type="scientific">Chitiniphilus eburneus</name>
    <dbReference type="NCBI Taxonomy" id="2571148"/>
    <lineage>
        <taxon>Bacteria</taxon>
        <taxon>Pseudomonadati</taxon>
        <taxon>Pseudomonadota</taxon>
        <taxon>Betaproteobacteria</taxon>
        <taxon>Neisseriales</taxon>
        <taxon>Chitinibacteraceae</taxon>
        <taxon>Chitiniphilus</taxon>
    </lineage>
</organism>
<evidence type="ECO:0000313" key="3">
    <source>
        <dbReference type="Proteomes" id="UP000310016"/>
    </source>
</evidence>
<comment type="caution">
    <text evidence="2">The sequence shown here is derived from an EMBL/GenBank/DDBJ whole genome shotgun (WGS) entry which is preliminary data.</text>
</comment>
<feature type="domain" description="DUF2726" evidence="1">
    <location>
        <begin position="57"/>
        <end position="150"/>
    </location>
</feature>
<dbReference type="Pfam" id="PF10881">
    <property type="entry name" value="DUF2726"/>
    <property type="match status" value="1"/>
</dbReference>
<name>A0A4U0Q7J7_9NEIS</name>
<reference evidence="2 3" key="1">
    <citation type="submission" date="2019-04" db="EMBL/GenBank/DDBJ databases">
        <title>Chitiniphilus eburnea sp. nov., a novel chitinolytic bacterium isolated from aquaculture sludge.</title>
        <authorList>
            <person name="Sheng M."/>
        </authorList>
    </citation>
    <scope>NUCLEOTIDE SEQUENCE [LARGE SCALE GENOMIC DNA]</scope>
    <source>
        <strain evidence="2 3">HX-2-15</strain>
    </source>
</reference>
<evidence type="ECO:0000259" key="1">
    <source>
        <dbReference type="Pfam" id="PF10881"/>
    </source>
</evidence>
<gene>
    <name evidence="2" type="ORF">FAZ21_05610</name>
</gene>
<dbReference type="EMBL" id="SUMF01000003">
    <property type="protein sequence ID" value="TJZ76252.1"/>
    <property type="molecule type" value="Genomic_DNA"/>
</dbReference>
<accession>A0A4U0Q7J7</accession>
<dbReference type="OrthoDB" id="6882268at2"/>
<dbReference type="Proteomes" id="UP000310016">
    <property type="component" value="Unassembled WGS sequence"/>
</dbReference>
<evidence type="ECO:0000313" key="2">
    <source>
        <dbReference type="EMBL" id="TJZ76252.1"/>
    </source>
</evidence>
<keyword evidence="3" id="KW-1185">Reference proteome</keyword>